<evidence type="ECO:0000313" key="2">
    <source>
        <dbReference type="WBParaSite" id="Minc3s00023g01450"/>
    </source>
</evidence>
<proteinExistence type="predicted"/>
<dbReference type="WBParaSite" id="Minc3s00023g01450">
    <property type="protein sequence ID" value="Minc3s00023g01450"/>
    <property type="gene ID" value="Minc3s00023g01450"/>
</dbReference>
<dbReference type="AlphaFoldDB" id="A0A914KJ92"/>
<evidence type="ECO:0000313" key="1">
    <source>
        <dbReference type="Proteomes" id="UP000887563"/>
    </source>
</evidence>
<name>A0A914KJ92_MELIC</name>
<protein>
    <submittedName>
        <fullName evidence="2">Uncharacterized protein</fullName>
    </submittedName>
</protein>
<organism evidence="1 2">
    <name type="scientific">Meloidogyne incognita</name>
    <name type="common">Southern root-knot nematode worm</name>
    <name type="synonym">Oxyuris incognita</name>
    <dbReference type="NCBI Taxonomy" id="6306"/>
    <lineage>
        <taxon>Eukaryota</taxon>
        <taxon>Metazoa</taxon>
        <taxon>Ecdysozoa</taxon>
        <taxon>Nematoda</taxon>
        <taxon>Chromadorea</taxon>
        <taxon>Rhabditida</taxon>
        <taxon>Tylenchina</taxon>
        <taxon>Tylenchomorpha</taxon>
        <taxon>Tylenchoidea</taxon>
        <taxon>Meloidogynidae</taxon>
        <taxon>Meloidogyninae</taxon>
        <taxon>Meloidogyne</taxon>
        <taxon>Meloidogyne incognita group</taxon>
    </lineage>
</organism>
<keyword evidence="1" id="KW-1185">Reference proteome</keyword>
<dbReference type="Pfam" id="PF10712">
    <property type="entry name" value="NAD-GH"/>
    <property type="match status" value="1"/>
</dbReference>
<reference evidence="2" key="1">
    <citation type="submission" date="2022-11" db="UniProtKB">
        <authorList>
            <consortium name="WormBaseParasite"/>
        </authorList>
    </citation>
    <scope>IDENTIFICATION</scope>
</reference>
<dbReference type="Proteomes" id="UP000887563">
    <property type="component" value="Unplaced"/>
</dbReference>
<dbReference type="InterPro" id="IPR019651">
    <property type="entry name" value="Glutamate_DH_NAD-spec"/>
</dbReference>
<sequence>MLKQLIARQNCSLNSSSIGDSFVRVDALVKFFARKEVRQKLLDFRNSSRASNQNNVVDLRLVHLSVTN</sequence>
<accession>A0A914KJ92</accession>